<gene>
    <name evidence="1" type="ORF">ACPOL_1415</name>
</gene>
<dbReference type="AlphaFoldDB" id="A0A2Z5FV46"/>
<dbReference type="GO" id="GO:0030638">
    <property type="term" value="P:polyketide metabolic process"/>
    <property type="evidence" value="ECO:0007669"/>
    <property type="project" value="InterPro"/>
</dbReference>
<dbReference type="EMBL" id="CP030840">
    <property type="protein sequence ID" value="AXC10763.1"/>
    <property type="molecule type" value="Genomic_DNA"/>
</dbReference>
<sequence length="132" mass="14428">MRRFVEFINTGSEELAQELISPDAVFHVPGRPEPMRGPAGYLAVIGMMRSGFPDIQWTLEEMISENDKVAARFTMRGTHHGSFFGVPPTGKTIAVQAMNFYRLSGGQLVEERGQPDLLGLLMQIGAVPPPGA</sequence>
<organism evidence="1 2">
    <name type="scientific">Acidisarcina polymorpha</name>
    <dbReference type="NCBI Taxonomy" id="2211140"/>
    <lineage>
        <taxon>Bacteria</taxon>
        <taxon>Pseudomonadati</taxon>
        <taxon>Acidobacteriota</taxon>
        <taxon>Terriglobia</taxon>
        <taxon>Terriglobales</taxon>
        <taxon>Acidobacteriaceae</taxon>
        <taxon>Acidisarcina</taxon>
    </lineage>
</organism>
<evidence type="ECO:0000313" key="1">
    <source>
        <dbReference type="EMBL" id="AXC10763.1"/>
    </source>
</evidence>
<accession>A0A2Z5FV46</accession>
<protein>
    <recommendedName>
        <fullName evidence="3">Ester cyclase</fullName>
    </recommendedName>
</protein>
<proteinExistence type="predicted"/>
<dbReference type="Gene3D" id="3.10.450.50">
    <property type="match status" value="1"/>
</dbReference>
<dbReference type="Proteomes" id="UP000253606">
    <property type="component" value="Chromosome"/>
</dbReference>
<dbReference type="PANTHER" id="PTHR38436:SF1">
    <property type="entry name" value="ESTER CYCLASE"/>
    <property type="match status" value="1"/>
</dbReference>
<evidence type="ECO:0008006" key="3">
    <source>
        <dbReference type="Google" id="ProtNLM"/>
    </source>
</evidence>
<dbReference type="InterPro" id="IPR009959">
    <property type="entry name" value="Cyclase_SnoaL-like"/>
</dbReference>
<dbReference type="SUPFAM" id="SSF54427">
    <property type="entry name" value="NTF2-like"/>
    <property type="match status" value="1"/>
</dbReference>
<dbReference type="PANTHER" id="PTHR38436">
    <property type="entry name" value="POLYKETIDE CYCLASE SNOAL-LIKE DOMAIN"/>
    <property type="match status" value="1"/>
</dbReference>
<name>A0A2Z5FV46_9BACT</name>
<dbReference type="InterPro" id="IPR032710">
    <property type="entry name" value="NTF2-like_dom_sf"/>
</dbReference>
<dbReference type="KEGG" id="abas:ACPOL_1415"/>
<keyword evidence="2" id="KW-1185">Reference proteome</keyword>
<dbReference type="Pfam" id="PF07366">
    <property type="entry name" value="SnoaL"/>
    <property type="match status" value="1"/>
</dbReference>
<reference evidence="1 2" key="1">
    <citation type="journal article" date="2018" name="Front. Microbiol.">
        <title>Hydrolytic Capabilities as a Key to Environmental Success: Chitinolytic and Cellulolytic Acidobacteria From Acidic Sub-arctic Soils and Boreal Peatlands.</title>
        <authorList>
            <person name="Belova S.E."/>
            <person name="Ravin N.V."/>
            <person name="Pankratov T.A."/>
            <person name="Rakitin A.L."/>
            <person name="Ivanova A.A."/>
            <person name="Beletsky A.V."/>
            <person name="Mardanov A.V."/>
            <person name="Sinninghe Damste J.S."/>
            <person name="Dedysh S.N."/>
        </authorList>
    </citation>
    <scope>NUCLEOTIDE SEQUENCE [LARGE SCALE GENOMIC DNA]</scope>
    <source>
        <strain evidence="1 2">SBC82</strain>
    </source>
</reference>
<evidence type="ECO:0000313" key="2">
    <source>
        <dbReference type="Proteomes" id="UP000253606"/>
    </source>
</evidence>